<organism evidence="3 4">
    <name type="scientific">Crepidotus variabilis</name>
    <dbReference type="NCBI Taxonomy" id="179855"/>
    <lineage>
        <taxon>Eukaryota</taxon>
        <taxon>Fungi</taxon>
        <taxon>Dikarya</taxon>
        <taxon>Basidiomycota</taxon>
        <taxon>Agaricomycotina</taxon>
        <taxon>Agaricomycetes</taxon>
        <taxon>Agaricomycetidae</taxon>
        <taxon>Agaricales</taxon>
        <taxon>Agaricineae</taxon>
        <taxon>Crepidotaceae</taxon>
        <taxon>Crepidotus</taxon>
    </lineage>
</organism>
<feature type="transmembrane region" description="Helical" evidence="1">
    <location>
        <begin position="121"/>
        <end position="147"/>
    </location>
</feature>
<dbReference type="Proteomes" id="UP000807306">
    <property type="component" value="Unassembled WGS sequence"/>
</dbReference>
<feature type="transmembrane region" description="Helical" evidence="1">
    <location>
        <begin position="231"/>
        <end position="250"/>
    </location>
</feature>
<keyword evidence="1" id="KW-1133">Transmembrane helix</keyword>
<dbReference type="EMBL" id="MU157831">
    <property type="protein sequence ID" value="KAF9532680.1"/>
    <property type="molecule type" value="Genomic_DNA"/>
</dbReference>
<reference evidence="3" key="1">
    <citation type="submission" date="2020-11" db="EMBL/GenBank/DDBJ databases">
        <authorList>
            <consortium name="DOE Joint Genome Institute"/>
            <person name="Ahrendt S."/>
            <person name="Riley R."/>
            <person name="Andreopoulos W."/>
            <person name="Labutti K."/>
            <person name="Pangilinan J."/>
            <person name="Ruiz-Duenas F.J."/>
            <person name="Barrasa J.M."/>
            <person name="Sanchez-Garcia M."/>
            <person name="Camarero S."/>
            <person name="Miyauchi S."/>
            <person name="Serrano A."/>
            <person name="Linde D."/>
            <person name="Babiker R."/>
            <person name="Drula E."/>
            <person name="Ayuso-Fernandez I."/>
            <person name="Pacheco R."/>
            <person name="Padilla G."/>
            <person name="Ferreira P."/>
            <person name="Barriuso J."/>
            <person name="Kellner H."/>
            <person name="Castanera R."/>
            <person name="Alfaro M."/>
            <person name="Ramirez L."/>
            <person name="Pisabarro A.G."/>
            <person name="Kuo A."/>
            <person name="Tritt A."/>
            <person name="Lipzen A."/>
            <person name="He G."/>
            <person name="Yan M."/>
            <person name="Ng V."/>
            <person name="Cullen D."/>
            <person name="Martin F."/>
            <person name="Rosso M.-N."/>
            <person name="Henrissat B."/>
            <person name="Hibbett D."/>
            <person name="Martinez A.T."/>
            <person name="Grigoriev I.V."/>
        </authorList>
    </citation>
    <scope>NUCLEOTIDE SEQUENCE</scope>
    <source>
        <strain evidence="3">CBS 506.95</strain>
    </source>
</reference>
<evidence type="ECO:0000313" key="3">
    <source>
        <dbReference type="EMBL" id="KAF9532680.1"/>
    </source>
</evidence>
<feature type="transmembrane region" description="Helical" evidence="1">
    <location>
        <begin position="159"/>
        <end position="184"/>
    </location>
</feature>
<comment type="caution">
    <text evidence="3">The sequence shown here is derived from an EMBL/GenBank/DDBJ whole genome shotgun (WGS) entry which is preliminary data.</text>
</comment>
<dbReference type="PANTHER" id="PTHR40465:SF1">
    <property type="entry name" value="DUF6534 DOMAIN-CONTAINING PROTEIN"/>
    <property type="match status" value="1"/>
</dbReference>
<evidence type="ECO:0000313" key="4">
    <source>
        <dbReference type="Proteomes" id="UP000807306"/>
    </source>
</evidence>
<name>A0A9P6ENX9_9AGAR</name>
<accession>A0A9P6ENX9</accession>
<evidence type="ECO:0000259" key="2">
    <source>
        <dbReference type="Pfam" id="PF20152"/>
    </source>
</evidence>
<proteinExistence type="predicted"/>
<keyword evidence="1" id="KW-0812">Transmembrane</keyword>
<feature type="transmembrane region" description="Helical" evidence="1">
    <location>
        <begin position="91"/>
        <end position="109"/>
    </location>
</feature>
<dbReference type="OrthoDB" id="2745105at2759"/>
<keyword evidence="4" id="KW-1185">Reference proteome</keyword>
<keyword evidence="1" id="KW-0472">Membrane</keyword>
<gene>
    <name evidence="3" type="ORF">CPB83DRAFT_634176</name>
</gene>
<protein>
    <recommendedName>
        <fullName evidence="2">DUF6534 domain-containing protein</fullName>
    </recommendedName>
</protein>
<dbReference type="AlphaFoldDB" id="A0A9P6ENX9"/>
<feature type="domain" description="DUF6534" evidence="2">
    <location>
        <begin position="168"/>
        <end position="254"/>
    </location>
</feature>
<sequence length="325" mass="36101">MSVSKQLNLDSKLGAAFLGNVAAGILYGITCLQSFVYFKKSHSDPTFLKSLVAFLWFLDSLHMALVTHSLYIYLIKNYMNPRSMLSPNWSILSQVYVTCLSDLIIRGIYAERVWKVSRNTFVVIVIALTSLLTCTTGFAYVCIAFVKRKTFADLRHISFLMYTALGSAVVADILVAASMCISLLKSRTGFRRTDSVLTMLMLYTINSSVLTTVCSIACFLTYTIWPMEFTFIGIYVCLSKLFLNSLLAMLNGRDQLKAMTMERTAASGSIQGSSGFSFRNPISTSTSIYNTSSRHENKEDVALVDHSSEPVAIKVDQQMLIIPGV</sequence>
<dbReference type="Pfam" id="PF20152">
    <property type="entry name" value="DUF6534"/>
    <property type="match status" value="1"/>
</dbReference>
<dbReference type="PANTHER" id="PTHR40465">
    <property type="entry name" value="CHROMOSOME 1, WHOLE GENOME SHOTGUN SEQUENCE"/>
    <property type="match status" value="1"/>
</dbReference>
<feature type="transmembrane region" description="Helical" evidence="1">
    <location>
        <begin position="50"/>
        <end position="71"/>
    </location>
</feature>
<feature type="transmembrane region" description="Helical" evidence="1">
    <location>
        <begin position="196"/>
        <end position="225"/>
    </location>
</feature>
<dbReference type="InterPro" id="IPR045339">
    <property type="entry name" value="DUF6534"/>
</dbReference>
<evidence type="ECO:0000256" key="1">
    <source>
        <dbReference type="SAM" id="Phobius"/>
    </source>
</evidence>
<feature type="transmembrane region" description="Helical" evidence="1">
    <location>
        <begin position="15"/>
        <end position="38"/>
    </location>
</feature>